<evidence type="ECO:0000313" key="2">
    <source>
        <dbReference type="Proteomes" id="UP000254925"/>
    </source>
</evidence>
<dbReference type="AlphaFoldDB" id="A0A370HHP9"/>
<dbReference type="EMBL" id="QQBB01000006">
    <property type="protein sequence ID" value="RDI57728.1"/>
    <property type="molecule type" value="Genomic_DNA"/>
</dbReference>
<name>A0A370HHP9_9HYPH</name>
<proteinExistence type="predicted"/>
<dbReference type="Proteomes" id="UP000254925">
    <property type="component" value="Unassembled WGS sequence"/>
</dbReference>
<comment type="caution">
    <text evidence="1">The sequence shown here is derived from an EMBL/GenBank/DDBJ whole genome shotgun (WGS) entry which is preliminary data.</text>
</comment>
<sequence>MHSGHDHFAVFFHCRTGLVPTFRALYPDEFTFHGRRAIVLPVGSSLPAYALRHCLTLALTYHLHPEHRQRRLIPSG</sequence>
<dbReference type="RefSeq" id="WP_114770973.1">
    <property type="nucleotide sequence ID" value="NZ_QQBB01000006.1"/>
</dbReference>
<organism evidence="1 2">
    <name type="scientific">Microvirga subterranea</name>
    <dbReference type="NCBI Taxonomy" id="186651"/>
    <lineage>
        <taxon>Bacteria</taxon>
        <taxon>Pseudomonadati</taxon>
        <taxon>Pseudomonadota</taxon>
        <taxon>Alphaproteobacteria</taxon>
        <taxon>Hyphomicrobiales</taxon>
        <taxon>Methylobacteriaceae</taxon>
        <taxon>Microvirga</taxon>
    </lineage>
</organism>
<dbReference type="OrthoDB" id="328972at2"/>
<evidence type="ECO:0000313" key="1">
    <source>
        <dbReference type="EMBL" id="RDI57728.1"/>
    </source>
</evidence>
<gene>
    <name evidence="1" type="ORF">DES45_10640</name>
</gene>
<protein>
    <submittedName>
        <fullName evidence="1">Uncharacterized protein</fullName>
    </submittedName>
</protein>
<accession>A0A370HHP9</accession>
<reference evidence="1 2" key="1">
    <citation type="submission" date="2018-07" db="EMBL/GenBank/DDBJ databases">
        <title>Genomic Encyclopedia of Type Strains, Phase IV (KMG-IV): sequencing the most valuable type-strain genomes for metagenomic binning, comparative biology and taxonomic classification.</title>
        <authorList>
            <person name="Goeker M."/>
        </authorList>
    </citation>
    <scope>NUCLEOTIDE SEQUENCE [LARGE SCALE GENOMIC DNA]</scope>
    <source>
        <strain evidence="1 2">DSM 14364</strain>
    </source>
</reference>
<keyword evidence="2" id="KW-1185">Reference proteome</keyword>